<accession>A0ABW8U744</accession>
<dbReference type="PANTHER" id="PTHR28026:SF9">
    <property type="entry name" value="2-HYDROXY-PALMITIC ACID DIOXYGENASE MPO1"/>
    <property type="match status" value="1"/>
</dbReference>
<dbReference type="InterPro" id="IPR009305">
    <property type="entry name" value="Mpo1-like"/>
</dbReference>
<keyword evidence="1" id="KW-1133">Transmembrane helix</keyword>
<evidence type="ECO:0000313" key="3">
    <source>
        <dbReference type="Proteomes" id="UP001624684"/>
    </source>
</evidence>
<feature type="transmembrane region" description="Helical" evidence="1">
    <location>
        <begin position="29"/>
        <end position="55"/>
    </location>
</feature>
<dbReference type="EMBL" id="JBJJXE010000015">
    <property type="protein sequence ID" value="MFL1732934.1"/>
    <property type="molecule type" value="Genomic_DNA"/>
</dbReference>
<sequence length="142" mass="16104">MSLFISTKSLDAWLAEYSISHQHPSNKRIHYICVPAIFISIVALIMNLSGILLALTTLGVLWFYFRLSLVLFMMMATFIALCIGLVVMASWHWSVWVGIFIFAWIGQFIGHKIEGAKPSFFEDLQFLLIGPAWIAMNFMPAS</sequence>
<keyword evidence="3" id="KW-1185">Reference proteome</keyword>
<evidence type="ECO:0000256" key="1">
    <source>
        <dbReference type="SAM" id="Phobius"/>
    </source>
</evidence>
<protein>
    <submittedName>
        <fullName evidence="2">DUF962 domain-containing protein</fullName>
    </submittedName>
</protein>
<dbReference type="Proteomes" id="UP001624684">
    <property type="component" value="Unassembled WGS sequence"/>
</dbReference>
<reference evidence="2 3" key="1">
    <citation type="submission" date="2024-11" db="EMBL/GenBank/DDBJ databases">
        <title>First Report of Moraxella oculi in Brazil in an Infectious Bovine Keratoconjunctivitis Outbreak.</title>
        <authorList>
            <person name="Carvalho C.V."/>
            <person name="Domingues R."/>
            <person name="Coutinho C."/>
            <person name="Honorio N.T.B.S."/>
            <person name="Faza D.R.L.R."/>
            <person name="Carvalho W.A."/>
            <person name="Machado A.B.F."/>
            <person name="Martins M.F."/>
            <person name="Gaspar E.B."/>
        </authorList>
    </citation>
    <scope>NUCLEOTIDE SEQUENCE [LARGE SCALE GENOMIC DNA]</scope>
    <source>
        <strain evidence="2 3">2117LE</strain>
    </source>
</reference>
<comment type="caution">
    <text evidence="2">The sequence shown here is derived from an EMBL/GenBank/DDBJ whole genome shotgun (WGS) entry which is preliminary data.</text>
</comment>
<feature type="transmembrane region" description="Helical" evidence="1">
    <location>
        <begin position="93"/>
        <end position="110"/>
    </location>
</feature>
<dbReference type="PANTHER" id="PTHR28026">
    <property type="entry name" value="DUF962 DOMAIN PROTEIN (AFU_ORTHOLOGUE AFUA_8G05310)"/>
    <property type="match status" value="1"/>
</dbReference>
<dbReference type="Pfam" id="PF06127">
    <property type="entry name" value="Mpo1-like"/>
    <property type="match status" value="1"/>
</dbReference>
<organism evidence="2 3">
    <name type="scientific">Moraxella oculi</name>
    <dbReference type="NCBI Taxonomy" id="2940516"/>
    <lineage>
        <taxon>Bacteria</taxon>
        <taxon>Pseudomonadati</taxon>
        <taxon>Pseudomonadota</taxon>
        <taxon>Gammaproteobacteria</taxon>
        <taxon>Moraxellales</taxon>
        <taxon>Moraxellaceae</taxon>
        <taxon>Moraxella</taxon>
    </lineage>
</organism>
<evidence type="ECO:0000313" key="2">
    <source>
        <dbReference type="EMBL" id="MFL1732934.1"/>
    </source>
</evidence>
<name>A0ABW8U744_9GAMM</name>
<keyword evidence="1" id="KW-0812">Transmembrane</keyword>
<proteinExistence type="predicted"/>
<keyword evidence="1" id="KW-0472">Membrane</keyword>
<dbReference type="RefSeq" id="WP_407069449.1">
    <property type="nucleotide sequence ID" value="NZ_JBJJXE010000015.1"/>
</dbReference>
<gene>
    <name evidence="2" type="ORF">ACJHVH_08050</name>
</gene>
<feature type="transmembrane region" description="Helical" evidence="1">
    <location>
        <begin position="67"/>
        <end position="87"/>
    </location>
</feature>